<keyword evidence="1" id="KW-0472">Membrane</keyword>
<feature type="transmembrane region" description="Helical" evidence="1">
    <location>
        <begin position="212"/>
        <end position="235"/>
    </location>
</feature>
<keyword evidence="1" id="KW-0812">Transmembrane</keyword>
<protein>
    <submittedName>
        <fullName evidence="2">Uncharacterized protein</fullName>
    </submittedName>
</protein>
<sequence length="552" mass="60682">MKAKDDDLPPVPPTDEIHAIPVNHQQHPQYQYVDQQPVYLQPGQQPVYPPGQPAPNVYYAPTPTQGGNDQSIQYNPYMVQQPYVQYGLSPEQQQQVYYNTNLAQQQYVQELTPEQQQQEAYYGAYVAQQPYVQYGLTPEQQHQTADQAPYQGYAQQHQYINESAGVPIVSRLSEKEVEELTGRKKNLFGIPPHIEDKIEKYLCCCCPKSRKGRFICGGVTLVVLIIVGVLLGIYFPRMPQIKVYDIDLSNIFGSDSPYQFTVDDPANPNYNQMNFKMNLTMHVGTYNPNPYDMYIDKISLKAYMVVNTSVVYSPYLTTPLISYGSLVKVIGYAPTKTDPNWYGNNNSLVGTSSYGSIVFPAKSTVNFTMLFLLDYTPDKQLGLLSDPTVLEIASACGVTSKSNTRRKMTIHYDAESVIPALQPIGFKPVLSNDLGILCPFSQIQIDTVIRNVQSGMSVIDALHSVFGGGGLSPALPPPAVQVPDATSAVAPTATADPLKTTVVAVETTANGDVTTTGGIAVPTTADQVRTTKTAAKVGKETTTRLMTTTVGK</sequence>
<evidence type="ECO:0000256" key="1">
    <source>
        <dbReference type="SAM" id="Phobius"/>
    </source>
</evidence>
<dbReference type="AlphaFoldDB" id="A0A1Y2CWU9"/>
<comment type="caution">
    <text evidence="2">The sequence shown here is derived from an EMBL/GenBank/DDBJ whole genome shotgun (WGS) entry which is preliminary data.</text>
</comment>
<dbReference type="EMBL" id="MCGO01000005">
    <property type="protein sequence ID" value="ORY51511.1"/>
    <property type="molecule type" value="Genomic_DNA"/>
</dbReference>
<dbReference type="STRING" id="329046.A0A1Y2CWU9"/>
<organism evidence="2 3">
    <name type="scientific">Rhizoclosmatium globosum</name>
    <dbReference type="NCBI Taxonomy" id="329046"/>
    <lineage>
        <taxon>Eukaryota</taxon>
        <taxon>Fungi</taxon>
        <taxon>Fungi incertae sedis</taxon>
        <taxon>Chytridiomycota</taxon>
        <taxon>Chytridiomycota incertae sedis</taxon>
        <taxon>Chytridiomycetes</taxon>
        <taxon>Chytridiales</taxon>
        <taxon>Chytriomycetaceae</taxon>
        <taxon>Rhizoclosmatium</taxon>
    </lineage>
</organism>
<evidence type="ECO:0000313" key="3">
    <source>
        <dbReference type="Proteomes" id="UP000193642"/>
    </source>
</evidence>
<accession>A0A1Y2CWU9</accession>
<gene>
    <name evidence="2" type="ORF">BCR33DRAFT_712550</name>
</gene>
<reference evidence="2 3" key="1">
    <citation type="submission" date="2016-07" db="EMBL/GenBank/DDBJ databases">
        <title>Pervasive Adenine N6-methylation of Active Genes in Fungi.</title>
        <authorList>
            <consortium name="DOE Joint Genome Institute"/>
            <person name="Mondo S.J."/>
            <person name="Dannebaum R.O."/>
            <person name="Kuo R.C."/>
            <person name="Labutti K."/>
            <person name="Haridas S."/>
            <person name="Kuo A."/>
            <person name="Salamov A."/>
            <person name="Ahrendt S.R."/>
            <person name="Lipzen A."/>
            <person name="Sullivan W."/>
            <person name="Andreopoulos W.B."/>
            <person name="Clum A."/>
            <person name="Lindquist E."/>
            <person name="Daum C."/>
            <person name="Ramamoorthy G.K."/>
            <person name="Gryganskyi A."/>
            <person name="Culley D."/>
            <person name="Magnuson J.K."/>
            <person name="James T.Y."/>
            <person name="O'Malley M.A."/>
            <person name="Stajich J.E."/>
            <person name="Spatafora J.W."/>
            <person name="Visel A."/>
            <person name="Grigoriev I.V."/>
        </authorList>
    </citation>
    <scope>NUCLEOTIDE SEQUENCE [LARGE SCALE GENOMIC DNA]</scope>
    <source>
        <strain evidence="2 3">JEL800</strain>
    </source>
</reference>
<dbReference type="OrthoDB" id="2122640at2759"/>
<keyword evidence="1" id="KW-1133">Transmembrane helix</keyword>
<proteinExistence type="predicted"/>
<evidence type="ECO:0000313" key="2">
    <source>
        <dbReference type="EMBL" id="ORY51511.1"/>
    </source>
</evidence>
<name>A0A1Y2CWU9_9FUNG</name>
<dbReference type="Proteomes" id="UP000193642">
    <property type="component" value="Unassembled WGS sequence"/>
</dbReference>
<keyword evidence="3" id="KW-1185">Reference proteome</keyword>